<organism evidence="3 4">
    <name type="scientific">Sphingobacterium detergens</name>
    <dbReference type="NCBI Taxonomy" id="1145106"/>
    <lineage>
        <taxon>Bacteria</taxon>
        <taxon>Pseudomonadati</taxon>
        <taxon>Bacteroidota</taxon>
        <taxon>Sphingobacteriia</taxon>
        <taxon>Sphingobacteriales</taxon>
        <taxon>Sphingobacteriaceae</taxon>
        <taxon>Sphingobacterium</taxon>
    </lineage>
</organism>
<dbReference type="PANTHER" id="PTHR15032">
    <property type="entry name" value="N-ACYL-PHOSPHATIDYLETHANOLAMINE-HYDROLYZING PHOSPHOLIPASE D"/>
    <property type="match status" value="1"/>
</dbReference>
<evidence type="ECO:0000256" key="1">
    <source>
        <dbReference type="SAM" id="Phobius"/>
    </source>
</evidence>
<dbReference type="InterPro" id="IPR036866">
    <property type="entry name" value="RibonucZ/Hydroxyglut_hydro"/>
</dbReference>
<dbReference type="PANTHER" id="PTHR15032:SF4">
    <property type="entry name" value="N-ACYL-PHOSPHATIDYLETHANOLAMINE-HYDROLYZING PHOSPHOLIPASE D"/>
    <property type="match status" value="1"/>
</dbReference>
<dbReference type="RefSeq" id="WP_120260457.1">
    <property type="nucleotide sequence ID" value="NZ_RAPY01000003.1"/>
</dbReference>
<feature type="domain" description="Metallo-beta-lactamase" evidence="2">
    <location>
        <begin position="121"/>
        <end position="314"/>
    </location>
</feature>
<dbReference type="Gene3D" id="3.60.15.10">
    <property type="entry name" value="Ribonuclease Z/Hydroxyacylglutathione hydrolase-like"/>
    <property type="match status" value="1"/>
</dbReference>
<dbReference type="Proteomes" id="UP000286246">
    <property type="component" value="Unassembled WGS sequence"/>
</dbReference>
<dbReference type="SUPFAM" id="SSF56281">
    <property type="entry name" value="Metallo-hydrolase/oxidoreductase"/>
    <property type="match status" value="1"/>
</dbReference>
<accession>A0A420AZ24</accession>
<keyword evidence="1" id="KW-1133">Transmembrane helix</keyword>
<comment type="caution">
    <text evidence="3">The sequence shown here is derived from an EMBL/GenBank/DDBJ whole genome shotgun (WGS) entry which is preliminary data.</text>
</comment>
<dbReference type="AlphaFoldDB" id="A0A420AZ24"/>
<evidence type="ECO:0000313" key="3">
    <source>
        <dbReference type="EMBL" id="RKE49641.1"/>
    </source>
</evidence>
<dbReference type="GO" id="GO:0008270">
    <property type="term" value="F:zinc ion binding"/>
    <property type="evidence" value="ECO:0007669"/>
    <property type="project" value="InterPro"/>
</dbReference>
<evidence type="ECO:0000259" key="2">
    <source>
        <dbReference type="Pfam" id="PF12706"/>
    </source>
</evidence>
<dbReference type="EMBL" id="RAPY01000003">
    <property type="protein sequence ID" value="RKE49641.1"/>
    <property type="molecule type" value="Genomic_DNA"/>
</dbReference>
<dbReference type="PIRSF" id="PIRSF038896">
    <property type="entry name" value="NAPE-PLD"/>
    <property type="match status" value="1"/>
</dbReference>
<dbReference type="Pfam" id="PF12706">
    <property type="entry name" value="Lactamase_B_2"/>
    <property type="match status" value="1"/>
</dbReference>
<sequence length="369" mass="42090">MKNVGWIILGMLLIVLVSGLLYYFVHPMFGGSFKGARLERMKQSPNFRNGVFHNLEVTPSLKSDVNIVSLMWDFLFNKKPGLKPSGVLPAMKCDLKNLPSQDILVWFGHSSYLLKIDGKLLLVDPVFSDNASPVPGSNKAFKIAVDYTAADFPKIDYLFISHDHYDHLDYGTIIKLREKVGQVICGLGVGAHFESWGYKAEQIVEGDWYDQINLVPDFQVTFTPARHFSGRRVTRNNTLWTSFVLKTSKYNLFLGGDSGYGKHFKTIGERFGPFDLAILENGQYNDAWHYIHSLPEEWGLETKDLQAKVTLPVHSSKFALAMHGWKEPMEKFYETAQKEHSKLITPKIGELVHLNKLDTVYSPWWREVN</sequence>
<keyword evidence="1" id="KW-0472">Membrane</keyword>
<feature type="transmembrane region" description="Helical" evidence="1">
    <location>
        <begin position="6"/>
        <end position="25"/>
    </location>
</feature>
<reference evidence="3 4" key="1">
    <citation type="submission" date="2018-09" db="EMBL/GenBank/DDBJ databases">
        <title>Genomic Encyclopedia of Type Strains, Phase III (KMG-III): the genomes of soil and plant-associated and newly described type strains.</title>
        <authorList>
            <person name="Whitman W."/>
        </authorList>
    </citation>
    <scope>NUCLEOTIDE SEQUENCE [LARGE SCALE GENOMIC DNA]</scope>
    <source>
        <strain evidence="3 4">CECT 7938</strain>
    </source>
</reference>
<proteinExistence type="predicted"/>
<keyword evidence="1" id="KW-0812">Transmembrane</keyword>
<evidence type="ECO:0000313" key="4">
    <source>
        <dbReference type="Proteomes" id="UP000286246"/>
    </source>
</evidence>
<gene>
    <name evidence="3" type="ORF">DFQ12_3762</name>
</gene>
<protein>
    <submittedName>
        <fullName evidence="3">L-ascorbate metabolism protein UlaG (Beta-lactamase superfamily)</fullName>
    </submittedName>
</protein>
<dbReference type="GO" id="GO:0070290">
    <property type="term" value="F:N-acylphosphatidylethanolamine-specific phospholipase D activity"/>
    <property type="evidence" value="ECO:0007669"/>
    <property type="project" value="InterPro"/>
</dbReference>
<keyword evidence="4" id="KW-1185">Reference proteome</keyword>
<dbReference type="InterPro" id="IPR001279">
    <property type="entry name" value="Metallo-B-lactamas"/>
</dbReference>
<dbReference type="OrthoDB" id="9805728at2"/>
<dbReference type="GO" id="GO:0005737">
    <property type="term" value="C:cytoplasm"/>
    <property type="evidence" value="ECO:0007669"/>
    <property type="project" value="TreeGrafter"/>
</dbReference>
<name>A0A420AZ24_SPHD1</name>
<dbReference type="InterPro" id="IPR024884">
    <property type="entry name" value="NAPE-PLD"/>
</dbReference>